<keyword evidence="4 7" id="KW-0324">Glycolysis</keyword>
<evidence type="ECO:0000256" key="8">
    <source>
        <dbReference type="RuleBase" id="RU004257"/>
    </source>
</evidence>
<dbReference type="GO" id="GO:0006096">
    <property type="term" value="P:glycolytic process"/>
    <property type="evidence" value="ECO:0007669"/>
    <property type="project" value="UniProtKB-UniPathway"/>
</dbReference>
<evidence type="ECO:0000313" key="9">
    <source>
        <dbReference type="EMBL" id="OZC06567.1"/>
    </source>
</evidence>
<evidence type="ECO:0000256" key="3">
    <source>
        <dbReference type="ARBA" id="ARBA00013068"/>
    </source>
</evidence>
<evidence type="ECO:0000256" key="7">
    <source>
        <dbReference type="RuleBase" id="RU003994"/>
    </source>
</evidence>
<dbReference type="PANTHER" id="PTHR11627">
    <property type="entry name" value="FRUCTOSE-BISPHOSPHATE ALDOLASE"/>
    <property type="match status" value="1"/>
</dbReference>
<keyword evidence="5 7" id="KW-0456">Lyase</keyword>
<accession>A0A238BM96</accession>
<organism evidence="9 10">
    <name type="scientific">Onchocerca flexuosa</name>
    <dbReference type="NCBI Taxonomy" id="387005"/>
    <lineage>
        <taxon>Eukaryota</taxon>
        <taxon>Metazoa</taxon>
        <taxon>Ecdysozoa</taxon>
        <taxon>Nematoda</taxon>
        <taxon>Chromadorea</taxon>
        <taxon>Rhabditida</taxon>
        <taxon>Spirurina</taxon>
        <taxon>Spiruromorpha</taxon>
        <taxon>Filarioidea</taxon>
        <taxon>Onchocercidae</taxon>
        <taxon>Onchocerca</taxon>
    </lineage>
</organism>
<comment type="pathway">
    <text evidence="1 8">Carbohydrate degradation; glycolysis; D-glyceraldehyde 3-phosphate and glycerone phosphate from D-glucose: step 4/4.</text>
</comment>
<dbReference type="Gene3D" id="3.20.20.70">
    <property type="entry name" value="Aldolase class I"/>
    <property type="match status" value="2"/>
</dbReference>
<name>A0A238BM96_9BILA</name>
<protein>
    <recommendedName>
        <fullName evidence="3 7">Fructose-bisphosphate aldolase</fullName>
        <ecNumber evidence="3 7">4.1.2.13</ecNumber>
    </recommendedName>
</protein>
<keyword evidence="6" id="KW-0704">Schiff base</keyword>
<dbReference type="UniPathway" id="UPA00109">
    <property type="reaction ID" value="UER00183"/>
</dbReference>
<evidence type="ECO:0000256" key="2">
    <source>
        <dbReference type="ARBA" id="ARBA00010387"/>
    </source>
</evidence>
<dbReference type="SUPFAM" id="SSF51569">
    <property type="entry name" value="Aldolase"/>
    <property type="match status" value="1"/>
</dbReference>
<dbReference type="InterPro" id="IPR013785">
    <property type="entry name" value="Aldolase_TIM"/>
</dbReference>
<proteinExistence type="inferred from homology"/>
<evidence type="ECO:0000256" key="6">
    <source>
        <dbReference type="ARBA" id="ARBA00023270"/>
    </source>
</evidence>
<dbReference type="Pfam" id="PF00274">
    <property type="entry name" value="Glycolytic"/>
    <property type="match status" value="1"/>
</dbReference>
<dbReference type="Proteomes" id="UP000242913">
    <property type="component" value="Unassembled WGS sequence"/>
</dbReference>
<dbReference type="EC" id="4.1.2.13" evidence="3 7"/>
<comment type="catalytic activity">
    <reaction evidence="7">
        <text>beta-D-fructose 1,6-bisphosphate = D-glyceraldehyde 3-phosphate + dihydroxyacetone phosphate</text>
        <dbReference type="Rhea" id="RHEA:14729"/>
        <dbReference type="ChEBI" id="CHEBI:32966"/>
        <dbReference type="ChEBI" id="CHEBI:57642"/>
        <dbReference type="ChEBI" id="CHEBI:59776"/>
        <dbReference type="EC" id="4.1.2.13"/>
    </reaction>
</comment>
<evidence type="ECO:0000313" key="10">
    <source>
        <dbReference type="Proteomes" id="UP000242913"/>
    </source>
</evidence>
<dbReference type="AlphaFoldDB" id="A0A238BM96"/>
<evidence type="ECO:0000256" key="5">
    <source>
        <dbReference type="ARBA" id="ARBA00023239"/>
    </source>
</evidence>
<keyword evidence="10" id="KW-1185">Reference proteome</keyword>
<dbReference type="EMBL" id="KZ270089">
    <property type="protein sequence ID" value="OZC06567.1"/>
    <property type="molecule type" value="Genomic_DNA"/>
</dbReference>
<dbReference type="CDD" id="cd00948">
    <property type="entry name" value="FBP_aldolase_I_a"/>
    <property type="match status" value="1"/>
</dbReference>
<dbReference type="InterPro" id="IPR029768">
    <property type="entry name" value="Aldolase_I_AS"/>
</dbReference>
<reference evidence="9 10" key="1">
    <citation type="submission" date="2015-12" db="EMBL/GenBank/DDBJ databases">
        <title>Draft genome of the nematode, Onchocerca flexuosa.</title>
        <authorList>
            <person name="Mitreva M."/>
        </authorList>
    </citation>
    <scope>NUCLEOTIDE SEQUENCE [LARGE SCALE GENOMIC DNA]</scope>
    <source>
        <strain evidence="9">Red Deer</strain>
    </source>
</reference>
<gene>
    <name evidence="9" type="ORF">X798_06448</name>
</gene>
<dbReference type="PROSITE" id="PS00158">
    <property type="entry name" value="ALDOLASE_CLASS_I"/>
    <property type="match status" value="1"/>
</dbReference>
<dbReference type="InterPro" id="IPR000741">
    <property type="entry name" value="FBA_I"/>
</dbReference>
<evidence type="ECO:0000256" key="4">
    <source>
        <dbReference type="ARBA" id="ARBA00023152"/>
    </source>
</evidence>
<comment type="similarity">
    <text evidence="2 7">Belongs to the class I fructose-bisphosphate aldolase family.</text>
</comment>
<dbReference type="OrthoDB" id="36455at2759"/>
<dbReference type="GO" id="GO:0004332">
    <property type="term" value="F:fructose-bisphosphate aldolase activity"/>
    <property type="evidence" value="ECO:0007669"/>
    <property type="project" value="UniProtKB-EC"/>
</dbReference>
<evidence type="ECO:0000256" key="1">
    <source>
        <dbReference type="ARBA" id="ARBA00004714"/>
    </source>
</evidence>
<sequence>MTSYSQFLTDAQKDELRKIANQIVTPGKGILAADESTGSMDKKLKPIGLENVEENRRLYRQLLFTAGDEMSKYISGVIMFHETFYQKGDDGTPFVQILQKKGILPGIKVDKGVIPMAGTVGEGTTQGLDDLNSRCAQYKKVLARYASICQQHGLVPIVEPETLPDGEHDVHRCQKVTELVLSYTYKALIDHHVYLEGTLLKPNMCMPGMQFKGQCSHEEIARATVTALQRTVPVAVPGIVFLSGGQSEEDATLNLNAINQFPVSFLLYLTISLEWHGKKPWALTFSYGRALQASALAAWGGKPENIHAAKEAFLKRAQANSLAQLGKYTGGAGSGAAGQNLYIANHAY</sequence>